<dbReference type="SUPFAM" id="SSF51695">
    <property type="entry name" value="PLC-like phosphodiesterases"/>
    <property type="match status" value="1"/>
</dbReference>
<dbReference type="CDD" id="cd08589">
    <property type="entry name" value="PI-PLCc_SaPLC1_like"/>
    <property type="match status" value="1"/>
</dbReference>
<evidence type="ECO:0000256" key="1">
    <source>
        <dbReference type="SAM" id="SignalP"/>
    </source>
</evidence>
<evidence type="ECO:0000313" key="3">
    <source>
        <dbReference type="Proteomes" id="UP000321746"/>
    </source>
</evidence>
<dbReference type="Proteomes" id="UP000321746">
    <property type="component" value="Unassembled WGS sequence"/>
</dbReference>
<dbReference type="EMBL" id="BJYG01000034">
    <property type="protein sequence ID" value="GEN64133.1"/>
    <property type="molecule type" value="Genomic_DNA"/>
</dbReference>
<dbReference type="GO" id="GO:0008081">
    <property type="term" value="F:phosphoric diester hydrolase activity"/>
    <property type="evidence" value="ECO:0007669"/>
    <property type="project" value="InterPro"/>
</dbReference>
<protein>
    <recommendedName>
        <fullName evidence="4">Calcium-dependent phosphoinositide phospholipase C</fullName>
    </recommendedName>
</protein>
<comment type="caution">
    <text evidence="2">The sequence shown here is derived from an EMBL/GenBank/DDBJ whole genome shotgun (WGS) entry which is preliminary data.</text>
</comment>
<dbReference type="InterPro" id="IPR017946">
    <property type="entry name" value="PLC-like_Pdiesterase_TIM-brl"/>
</dbReference>
<dbReference type="AlphaFoldDB" id="A0A511XMG0"/>
<dbReference type="RefSeq" id="WP_146890042.1">
    <property type="nucleotide sequence ID" value="NZ_BJYG01000034.1"/>
</dbReference>
<organism evidence="2 3">
    <name type="scientific">Acetobacter oeni</name>
    <dbReference type="NCBI Taxonomy" id="304077"/>
    <lineage>
        <taxon>Bacteria</taxon>
        <taxon>Pseudomonadati</taxon>
        <taxon>Pseudomonadota</taxon>
        <taxon>Alphaproteobacteria</taxon>
        <taxon>Acetobacterales</taxon>
        <taxon>Acetobacteraceae</taxon>
        <taxon>Acetobacter</taxon>
    </lineage>
</organism>
<dbReference type="OrthoDB" id="195526at2"/>
<evidence type="ECO:0008006" key="4">
    <source>
        <dbReference type="Google" id="ProtNLM"/>
    </source>
</evidence>
<proteinExistence type="predicted"/>
<dbReference type="GO" id="GO:0006629">
    <property type="term" value="P:lipid metabolic process"/>
    <property type="evidence" value="ECO:0007669"/>
    <property type="project" value="InterPro"/>
</dbReference>
<dbReference type="Pfam" id="PF16670">
    <property type="entry name" value="PI-PLC-C1"/>
    <property type="match status" value="1"/>
</dbReference>
<sequence>MTRIPALFLAALLPVAGYAATPAETRNADQAVRLNEIQIIGTHNSYRADISPATLQWLTKQSLKIAEALDYRHTSLDRQLDGGVRQLEIDIYADSHGGEYSHPKGPAWEKQDGITPDPDPMPPEAMQGTDFKVMHIVDLDQRSSCEPFRKCLELISAWSKAHPGHLPVFIDLETKQDVPFASAKRPFTQPETFTPETYDRLDAEIRETIGSGNILTPDDVRGSFPTLNEAIKNKGWPALADARGKIVFLFDRPHDTARYVLNHPALRGRVIFTNATPGDPDAAFTEVNEGFIGQNGNGSAAVNNAVAEHVIPELVKAGYLVRTRSDANTVEAREGDTSRRDVAFRSGAQIISTDYPSFEPAPWHGFSVAFPDGLIARCDPVNAPANCDSRKLAD</sequence>
<evidence type="ECO:0000313" key="2">
    <source>
        <dbReference type="EMBL" id="GEN64133.1"/>
    </source>
</evidence>
<dbReference type="Gene3D" id="3.20.20.190">
    <property type="entry name" value="Phosphatidylinositol (PI) phosphodiesterase"/>
    <property type="match status" value="1"/>
</dbReference>
<reference evidence="2 3" key="1">
    <citation type="submission" date="2019-07" db="EMBL/GenBank/DDBJ databases">
        <title>Whole genome shotgun sequence of Acetobacter oeni NBRC 105207.</title>
        <authorList>
            <person name="Hosoyama A."/>
            <person name="Uohara A."/>
            <person name="Ohji S."/>
            <person name="Ichikawa N."/>
        </authorList>
    </citation>
    <scope>NUCLEOTIDE SEQUENCE [LARGE SCALE GENOMIC DNA]</scope>
    <source>
        <strain evidence="2 3">NBRC 105207</strain>
    </source>
</reference>
<keyword evidence="3" id="KW-1185">Reference proteome</keyword>
<keyword evidence="1" id="KW-0732">Signal</keyword>
<gene>
    <name evidence="2" type="ORF">AOE01nite_23570</name>
</gene>
<accession>A0A511XMG0</accession>
<dbReference type="PROSITE" id="PS50007">
    <property type="entry name" value="PIPLC_X_DOMAIN"/>
    <property type="match status" value="1"/>
</dbReference>
<feature type="chain" id="PRO_5022149976" description="Calcium-dependent phosphoinositide phospholipase C" evidence="1">
    <location>
        <begin position="20"/>
        <end position="394"/>
    </location>
</feature>
<name>A0A511XMG0_9PROT</name>
<feature type="signal peptide" evidence="1">
    <location>
        <begin position="1"/>
        <end position="19"/>
    </location>
</feature>
<dbReference type="InterPro" id="IPR032075">
    <property type="entry name" value="PI-PLC-C1"/>
</dbReference>